<accession>A0ABN8QY02</accession>
<evidence type="ECO:0000313" key="2">
    <source>
        <dbReference type="Proteomes" id="UP001159405"/>
    </source>
</evidence>
<evidence type="ECO:0000313" key="1">
    <source>
        <dbReference type="EMBL" id="CAH3171902.1"/>
    </source>
</evidence>
<sequence length="74" mass="8780">MEFPFVSKVSIESQKLLMETLQMIQCRELAKVDLEEMQTDLKIKVLTEQEEFQKFVYKHAKANHHLCNYIHPNG</sequence>
<proteinExistence type="predicted"/>
<comment type="caution">
    <text evidence="1">The sequence shown here is derived from an EMBL/GenBank/DDBJ whole genome shotgun (WGS) entry which is preliminary data.</text>
</comment>
<gene>
    <name evidence="1" type="ORF">PLOB_00012213</name>
</gene>
<keyword evidence="2" id="KW-1185">Reference proteome</keyword>
<dbReference type="EMBL" id="CALNXK010000168">
    <property type="protein sequence ID" value="CAH3171902.1"/>
    <property type="molecule type" value="Genomic_DNA"/>
</dbReference>
<dbReference type="Proteomes" id="UP001159405">
    <property type="component" value="Unassembled WGS sequence"/>
</dbReference>
<reference evidence="1 2" key="1">
    <citation type="submission" date="2022-05" db="EMBL/GenBank/DDBJ databases">
        <authorList>
            <consortium name="Genoscope - CEA"/>
            <person name="William W."/>
        </authorList>
    </citation>
    <scope>NUCLEOTIDE SEQUENCE [LARGE SCALE GENOMIC DNA]</scope>
</reference>
<name>A0ABN8QY02_9CNID</name>
<protein>
    <submittedName>
        <fullName evidence="1">Uncharacterized protein</fullName>
    </submittedName>
</protein>
<organism evidence="1 2">
    <name type="scientific">Porites lobata</name>
    <dbReference type="NCBI Taxonomy" id="104759"/>
    <lineage>
        <taxon>Eukaryota</taxon>
        <taxon>Metazoa</taxon>
        <taxon>Cnidaria</taxon>
        <taxon>Anthozoa</taxon>
        <taxon>Hexacorallia</taxon>
        <taxon>Scleractinia</taxon>
        <taxon>Fungiina</taxon>
        <taxon>Poritidae</taxon>
        <taxon>Porites</taxon>
    </lineage>
</organism>